<name>A0A3R7LC69_9TRYP</name>
<reference evidence="3 4" key="1">
    <citation type="journal article" date="2018" name="BMC Genomics">
        <title>Genomic comparison of Trypanosoma conorhini and Trypanosoma rangeli to Trypanosoma cruzi strains of high and low virulence.</title>
        <authorList>
            <person name="Bradwell K.R."/>
            <person name="Koparde V.N."/>
            <person name="Matveyev A.V."/>
            <person name="Serrano M.G."/>
            <person name="Alves J.M."/>
            <person name="Parikh H."/>
            <person name="Huang B."/>
            <person name="Lee V."/>
            <person name="Espinosa-Alvarez O."/>
            <person name="Ortiz P.A."/>
            <person name="Costa-Martins A.G."/>
            <person name="Teixeira M.M."/>
            <person name="Buck G.A."/>
        </authorList>
    </citation>
    <scope>NUCLEOTIDE SEQUENCE [LARGE SCALE GENOMIC DNA]</scope>
    <source>
        <strain evidence="3 4">025E</strain>
    </source>
</reference>
<dbReference type="PANTHER" id="PTHR46191">
    <property type="match status" value="1"/>
</dbReference>
<keyword evidence="1" id="KW-0472">Membrane</keyword>
<accession>A0A3R7LC69</accession>
<feature type="transmembrane region" description="Helical" evidence="1">
    <location>
        <begin position="87"/>
        <end position="107"/>
    </location>
</feature>
<keyword evidence="4" id="KW-1185">Reference proteome</keyword>
<dbReference type="PANTHER" id="PTHR46191:SF2">
    <property type="entry name" value="HALOACID DEHALOGENASE-LIKE HYDROLASE DOMAIN-CONTAINING PROTEIN 3"/>
    <property type="match status" value="1"/>
</dbReference>
<sequence>MRLYLHPILSVFADLLLCGCVVCNPCFSAMVTWEVDREPRGCLTTDSGDGEVSHLVLVVVVAAAAMVVVSTRTAAGLANCLSSSCFSLWYTDFLSLLLLAFCSFLRMCACVCEARMLGAWAKEAGVLSVLRGMTVRVGVSFDLLGTLVEVYPSSGHQYAVDIRRFLSKKGVEFPPIDVEKMEEASTKCLKEELQRDRAMWEAQKLGAGKEMPIGGLTKASVFDFWGRVVDATLASDGDSYNNDEKVMAIIRQARNTPEWTEFLEDVVQRFATPEPYGWLPEALPTLKALKQWRETQLPLGVACDPPTVITNADYRLVDMIREMVKRDGEDALIGPVLTADTIGVGKPSPRGLELARTKSGVTSARHWIHMGDTTADRVAAERAGCHFLSCSSKRGPVWEELRQKLEEICGSISHVSSMN</sequence>
<evidence type="ECO:0008006" key="5">
    <source>
        <dbReference type="Google" id="ProtNLM"/>
    </source>
</evidence>
<feature type="signal peptide" evidence="2">
    <location>
        <begin position="1"/>
        <end position="23"/>
    </location>
</feature>
<dbReference type="OrthoDB" id="270674at2759"/>
<feature type="transmembrane region" description="Helical" evidence="1">
    <location>
        <begin position="52"/>
        <end position="75"/>
    </location>
</feature>
<dbReference type="GO" id="GO:0005634">
    <property type="term" value="C:nucleus"/>
    <property type="evidence" value="ECO:0007669"/>
    <property type="project" value="TreeGrafter"/>
</dbReference>
<dbReference type="InterPro" id="IPR044924">
    <property type="entry name" value="HAD-SF_hydro_IA_REG-2-like_cap"/>
</dbReference>
<protein>
    <recommendedName>
        <fullName evidence="5">Haloacid dehalogenase-like hydrolase</fullName>
    </recommendedName>
</protein>
<evidence type="ECO:0000313" key="3">
    <source>
        <dbReference type="EMBL" id="RNF24295.1"/>
    </source>
</evidence>
<dbReference type="InterPro" id="IPR023214">
    <property type="entry name" value="HAD_sf"/>
</dbReference>
<keyword evidence="2" id="KW-0732">Signal</keyword>
<dbReference type="RefSeq" id="XP_029230407.1">
    <property type="nucleotide sequence ID" value="XM_029369509.1"/>
</dbReference>
<comment type="caution">
    <text evidence="3">The sequence shown here is derived from an EMBL/GenBank/DDBJ whole genome shotgun (WGS) entry which is preliminary data.</text>
</comment>
<feature type="chain" id="PRO_5018792973" description="Haloacid dehalogenase-like hydrolase" evidence="2">
    <location>
        <begin position="24"/>
        <end position="419"/>
    </location>
</feature>
<dbReference type="InterPro" id="IPR051828">
    <property type="entry name" value="HAD-like_hydrolase_domain"/>
</dbReference>
<dbReference type="GeneID" id="40316195"/>
<dbReference type="AlphaFoldDB" id="A0A3R7LC69"/>
<dbReference type="Gene3D" id="3.40.50.1000">
    <property type="entry name" value="HAD superfamily/HAD-like"/>
    <property type="match status" value="1"/>
</dbReference>
<organism evidence="3 4">
    <name type="scientific">Trypanosoma conorhini</name>
    <dbReference type="NCBI Taxonomy" id="83891"/>
    <lineage>
        <taxon>Eukaryota</taxon>
        <taxon>Discoba</taxon>
        <taxon>Euglenozoa</taxon>
        <taxon>Kinetoplastea</taxon>
        <taxon>Metakinetoplastina</taxon>
        <taxon>Trypanosomatida</taxon>
        <taxon>Trypanosomatidae</taxon>
        <taxon>Trypanosoma</taxon>
    </lineage>
</organism>
<evidence type="ECO:0000256" key="1">
    <source>
        <dbReference type="SAM" id="Phobius"/>
    </source>
</evidence>
<dbReference type="InterPro" id="IPR036412">
    <property type="entry name" value="HAD-like_sf"/>
</dbReference>
<evidence type="ECO:0000256" key="2">
    <source>
        <dbReference type="SAM" id="SignalP"/>
    </source>
</evidence>
<keyword evidence="1" id="KW-0812">Transmembrane</keyword>
<dbReference type="SUPFAM" id="SSF56784">
    <property type="entry name" value="HAD-like"/>
    <property type="match status" value="1"/>
</dbReference>
<dbReference type="Pfam" id="PF00702">
    <property type="entry name" value="Hydrolase"/>
    <property type="match status" value="1"/>
</dbReference>
<gene>
    <name evidence="3" type="ORF">Tco025E_02584</name>
</gene>
<evidence type="ECO:0000313" key="4">
    <source>
        <dbReference type="Proteomes" id="UP000284403"/>
    </source>
</evidence>
<dbReference type="Gene3D" id="1.10.150.720">
    <property type="entry name" value="Haloacid dehalogenase-like hydrolase"/>
    <property type="match status" value="1"/>
</dbReference>
<keyword evidence="1" id="KW-1133">Transmembrane helix</keyword>
<dbReference type="Proteomes" id="UP000284403">
    <property type="component" value="Unassembled WGS sequence"/>
</dbReference>
<dbReference type="EMBL" id="MKKU01000103">
    <property type="protein sequence ID" value="RNF24295.1"/>
    <property type="molecule type" value="Genomic_DNA"/>
</dbReference>
<proteinExistence type="predicted"/>